<dbReference type="AlphaFoldDB" id="A0A4Y9ZXX3"/>
<dbReference type="EMBL" id="SFCI01000618">
    <property type="protein sequence ID" value="TFY78771.1"/>
    <property type="molecule type" value="Genomic_DNA"/>
</dbReference>
<feature type="compositionally biased region" description="Low complexity" evidence="1">
    <location>
        <begin position="9"/>
        <end position="23"/>
    </location>
</feature>
<gene>
    <name evidence="2" type="ORF">EWM64_g5234</name>
</gene>
<feature type="non-terminal residue" evidence="2">
    <location>
        <position position="244"/>
    </location>
</feature>
<organism evidence="2 3">
    <name type="scientific">Hericium alpestre</name>
    <dbReference type="NCBI Taxonomy" id="135208"/>
    <lineage>
        <taxon>Eukaryota</taxon>
        <taxon>Fungi</taxon>
        <taxon>Dikarya</taxon>
        <taxon>Basidiomycota</taxon>
        <taxon>Agaricomycotina</taxon>
        <taxon>Agaricomycetes</taxon>
        <taxon>Russulales</taxon>
        <taxon>Hericiaceae</taxon>
        <taxon>Hericium</taxon>
    </lineage>
</organism>
<accession>A0A4Y9ZXX3</accession>
<evidence type="ECO:0000256" key="1">
    <source>
        <dbReference type="SAM" id="MobiDB-lite"/>
    </source>
</evidence>
<comment type="caution">
    <text evidence="2">The sequence shown here is derived from an EMBL/GenBank/DDBJ whole genome shotgun (WGS) entry which is preliminary data.</text>
</comment>
<name>A0A4Y9ZXX3_9AGAM</name>
<protein>
    <submittedName>
        <fullName evidence="2">Uncharacterized protein</fullName>
    </submittedName>
</protein>
<evidence type="ECO:0000313" key="2">
    <source>
        <dbReference type="EMBL" id="TFY78771.1"/>
    </source>
</evidence>
<dbReference type="Proteomes" id="UP000298061">
    <property type="component" value="Unassembled WGS sequence"/>
</dbReference>
<feature type="region of interest" description="Disordered" evidence="1">
    <location>
        <begin position="1"/>
        <end position="23"/>
    </location>
</feature>
<proteinExistence type="predicted"/>
<reference evidence="2 3" key="1">
    <citation type="submission" date="2019-02" db="EMBL/GenBank/DDBJ databases">
        <title>Genome sequencing of the rare red list fungi Hericium alpestre (H. flagellum).</title>
        <authorList>
            <person name="Buettner E."/>
            <person name="Kellner H."/>
        </authorList>
    </citation>
    <scope>NUCLEOTIDE SEQUENCE [LARGE SCALE GENOMIC DNA]</scope>
    <source>
        <strain evidence="2 3">DSM 108284</strain>
    </source>
</reference>
<keyword evidence="3" id="KW-1185">Reference proteome</keyword>
<dbReference type="STRING" id="135208.A0A4Y9ZXX3"/>
<evidence type="ECO:0000313" key="3">
    <source>
        <dbReference type="Proteomes" id="UP000298061"/>
    </source>
</evidence>
<sequence length="244" mass="25658">MGKKHSATRRAAATAAPAPVLAPTASPAVPFDTHAALVDTPFASTMRESPTNTQHPCVSHEADATCVPRAASSAQPTVNATLVCEPASTDACTATSVAIATPPARAAHVLEPCPEQPDSLPALTKPTSTSNDVTPSSHQLPPISTHVDMLTAVRAPFPALSSPAVTDLATAIDHAGPADHFSVCPMHLFSREHETLVPRTSPATSIEEIDQDLLDNIIEDAQSLTRIEARREVRVKALEEGRKR</sequence>